<proteinExistence type="predicted"/>
<dbReference type="InterPro" id="IPR050508">
    <property type="entry name" value="Methyltransf_Superfamily"/>
</dbReference>
<keyword evidence="3" id="KW-1185">Reference proteome</keyword>
<dbReference type="InterPro" id="IPR029063">
    <property type="entry name" value="SAM-dependent_MTases_sf"/>
</dbReference>
<evidence type="ECO:0000313" key="3">
    <source>
        <dbReference type="Proteomes" id="UP000253426"/>
    </source>
</evidence>
<evidence type="ECO:0000259" key="1">
    <source>
        <dbReference type="Pfam" id="PF08241"/>
    </source>
</evidence>
<organism evidence="2 3">
    <name type="scientific">Roseimicrobium gellanilyticum</name>
    <dbReference type="NCBI Taxonomy" id="748857"/>
    <lineage>
        <taxon>Bacteria</taxon>
        <taxon>Pseudomonadati</taxon>
        <taxon>Verrucomicrobiota</taxon>
        <taxon>Verrucomicrobiia</taxon>
        <taxon>Verrucomicrobiales</taxon>
        <taxon>Verrucomicrobiaceae</taxon>
        <taxon>Roseimicrobium</taxon>
    </lineage>
</organism>
<dbReference type="OrthoDB" id="9772751at2"/>
<dbReference type="SUPFAM" id="SSF53335">
    <property type="entry name" value="S-adenosyl-L-methionine-dependent methyltransferases"/>
    <property type="match status" value="1"/>
</dbReference>
<dbReference type="CDD" id="cd02440">
    <property type="entry name" value="AdoMet_MTases"/>
    <property type="match status" value="1"/>
</dbReference>
<name>A0A366HQM4_9BACT</name>
<gene>
    <name evidence="2" type="ORF">DES53_102335</name>
</gene>
<evidence type="ECO:0000313" key="2">
    <source>
        <dbReference type="EMBL" id="RBP45951.1"/>
    </source>
</evidence>
<dbReference type="PANTHER" id="PTHR42912:SF96">
    <property type="entry name" value="METHYLTRANSFERASE DOMAIN-CONTAINING PROTEIN"/>
    <property type="match status" value="1"/>
</dbReference>
<sequence>MRRHSQYEKAHFQAITCVDIGLNQSTGEFYNWARWLYPLVEPFLSSTRHRLVATVNERFPGSLLEIGVGTGGHLSDYLATHVTGVDVSPGMIQMASRQKSSLGCEVDIKVMDGESLQFGDAAFDRVVMTYVLSVTAHPERMLAEAWRVLKPGGFAFILNHETRASPHGWVSRVRRWLRLRSQFRFADIPGWPASSVIHRESCLPGGWFTFVILQK</sequence>
<comment type="caution">
    <text evidence="2">The sequence shown here is derived from an EMBL/GenBank/DDBJ whole genome shotgun (WGS) entry which is preliminary data.</text>
</comment>
<dbReference type="Gene3D" id="3.40.50.150">
    <property type="entry name" value="Vaccinia Virus protein VP39"/>
    <property type="match status" value="1"/>
</dbReference>
<reference evidence="2 3" key="1">
    <citation type="submission" date="2018-06" db="EMBL/GenBank/DDBJ databases">
        <title>Genomic Encyclopedia of Type Strains, Phase IV (KMG-IV): sequencing the most valuable type-strain genomes for metagenomic binning, comparative biology and taxonomic classification.</title>
        <authorList>
            <person name="Goeker M."/>
        </authorList>
    </citation>
    <scope>NUCLEOTIDE SEQUENCE [LARGE SCALE GENOMIC DNA]</scope>
    <source>
        <strain evidence="2 3">DSM 25532</strain>
    </source>
</reference>
<dbReference type="GO" id="GO:0032259">
    <property type="term" value="P:methylation"/>
    <property type="evidence" value="ECO:0007669"/>
    <property type="project" value="UniProtKB-KW"/>
</dbReference>
<dbReference type="PANTHER" id="PTHR42912">
    <property type="entry name" value="METHYLTRANSFERASE"/>
    <property type="match status" value="1"/>
</dbReference>
<dbReference type="InterPro" id="IPR013216">
    <property type="entry name" value="Methyltransf_11"/>
</dbReference>
<keyword evidence="2" id="KW-0808">Transferase</keyword>
<dbReference type="AlphaFoldDB" id="A0A366HQM4"/>
<keyword evidence="2" id="KW-0489">Methyltransferase</keyword>
<feature type="domain" description="Methyltransferase type 11" evidence="1">
    <location>
        <begin position="64"/>
        <end position="157"/>
    </location>
</feature>
<dbReference type="Pfam" id="PF08241">
    <property type="entry name" value="Methyltransf_11"/>
    <property type="match status" value="1"/>
</dbReference>
<dbReference type="RefSeq" id="WP_113957509.1">
    <property type="nucleotide sequence ID" value="NZ_QNRR01000002.1"/>
</dbReference>
<protein>
    <submittedName>
        <fullName evidence="2">Methyltransferase family protein</fullName>
    </submittedName>
</protein>
<dbReference type="GO" id="GO:0008757">
    <property type="term" value="F:S-adenosylmethionine-dependent methyltransferase activity"/>
    <property type="evidence" value="ECO:0007669"/>
    <property type="project" value="InterPro"/>
</dbReference>
<accession>A0A366HQM4</accession>
<dbReference type="Proteomes" id="UP000253426">
    <property type="component" value="Unassembled WGS sequence"/>
</dbReference>
<dbReference type="EMBL" id="QNRR01000002">
    <property type="protein sequence ID" value="RBP45951.1"/>
    <property type="molecule type" value="Genomic_DNA"/>
</dbReference>